<accession>R4X961</accession>
<dbReference type="STRING" id="1097556.R4X961"/>
<dbReference type="GO" id="GO:0008270">
    <property type="term" value="F:zinc ion binding"/>
    <property type="evidence" value="ECO:0007669"/>
    <property type="project" value="InterPro"/>
</dbReference>
<evidence type="ECO:0000259" key="8">
    <source>
        <dbReference type="PROSITE" id="PS50280"/>
    </source>
</evidence>
<evidence type="ECO:0000313" key="11">
    <source>
        <dbReference type="EMBL" id="CCG82246.1"/>
    </source>
</evidence>
<evidence type="ECO:0000256" key="5">
    <source>
        <dbReference type="ARBA" id="ARBA00022691"/>
    </source>
</evidence>
<dbReference type="PANTHER" id="PTHR46223">
    <property type="entry name" value="HISTONE-LYSINE N-METHYLTRANSFERASE SUV39H"/>
    <property type="match status" value="1"/>
</dbReference>
<evidence type="ECO:0000256" key="2">
    <source>
        <dbReference type="ARBA" id="ARBA00022454"/>
    </source>
</evidence>
<keyword evidence="12" id="KW-1185">Reference proteome</keyword>
<dbReference type="AlphaFoldDB" id="R4X961"/>
<keyword evidence="4" id="KW-0808">Transferase</keyword>
<evidence type="ECO:0000256" key="6">
    <source>
        <dbReference type="ARBA" id="ARBA00022723"/>
    </source>
</evidence>
<dbReference type="Pfam" id="PF00856">
    <property type="entry name" value="SET"/>
    <property type="match status" value="1"/>
</dbReference>
<dbReference type="CDD" id="cd10542">
    <property type="entry name" value="SET_SUV39H"/>
    <property type="match status" value="1"/>
</dbReference>
<dbReference type="GO" id="GO:0005694">
    <property type="term" value="C:chromosome"/>
    <property type="evidence" value="ECO:0007669"/>
    <property type="project" value="UniProtKB-SubCell"/>
</dbReference>
<dbReference type="eggNOG" id="KOG1082">
    <property type="taxonomic scope" value="Eukaryota"/>
</dbReference>
<dbReference type="OrthoDB" id="308383at2759"/>
<dbReference type="InterPro" id="IPR007728">
    <property type="entry name" value="Pre-SET_dom"/>
</dbReference>
<comment type="caution">
    <text evidence="11">The sequence shown here is derived from an EMBL/GenBank/DDBJ whole genome shotgun (WGS) entry which is preliminary data.</text>
</comment>
<dbReference type="InterPro" id="IPR050973">
    <property type="entry name" value="H3K9_Histone-Lys_N-MTase"/>
</dbReference>
<dbReference type="Gene3D" id="2.170.270.10">
    <property type="entry name" value="SET domain"/>
    <property type="match status" value="1"/>
</dbReference>
<dbReference type="InterPro" id="IPR001214">
    <property type="entry name" value="SET_dom"/>
</dbReference>
<reference evidence="11 12" key="1">
    <citation type="journal article" date="2013" name="MBio">
        <title>Genome sequencing of the plant pathogen Taphrina deformans, the causal agent of peach leaf curl.</title>
        <authorList>
            <person name="Cisse O.H."/>
            <person name="Almeida J.M.G.C.F."/>
            <person name="Fonseca A."/>
            <person name="Kumar A.A."/>
            <person name="Salojaervi J."/>
            <person name="Overmyer K."/>
            <person name="Hauser P.M."/>
            <person name="Pagni M."/>
        </authorList>
    </citation>
    <scope>NUCLEOTIDE SEQUENCE [LARGE SCALE GENOMIC DNA]</scope>
    <source>
        <strain evidence="12">PYCC 5710 / ATCC 11124 / CBS 356.35 / IMI 108563 / JCM 9778 / NBRC 8474</strain>
    </source>
</reference>
<dbReference type="Pfam" id="PF05033">
    <property type="entry name" value="Pre-SET"/>
    <property type="match status" value="1"/>
</dbReference>
<dbReference type="EMBL" id="CAHR02000075">
    <property type="protein sequence ID" value="CCG82246.1"/>
    <property type="molecule type" value="Genomic_DNA"/>
</dbReference>
<dbReference type="SMART" id="SM00317">
    <property type="entry name" value="SET"/>
    <property type="match status" value="1"/>
</dbReference>
<evidence type="ECO:0000256" key="4">
    <source>
        <dbReference type="ARBA" id="ARBA00022679"/>
    </source>
</evidence>
<keyword evidence="5" id="KW-0949">S-adenosyl-L-methionine</keyword>
<dbReference type="PROSITE" id="PS50868">
    <property type="entry name" value="POST_SET"/>
    <property type="match status" value="1"/>
</dbReference>
<keyword evidence="6" id="KW-0479">Metal-binding</keyword>
<name>R4X961_TAPDE</name>
<sequence length="342" mass="38680">MAKDSGVEGVRASAILPPLVRGPRLAGQRRRVLADLRASRRQFVEALGALGGPPITVTNTADQEARPAAVFEFIPHNVPADELKAQDTTKVFFNRDYIAGCDCRESCGTSQGTTCSCIADRYWHFEDTKEPVFFAYDRDGLVHNHILEHTLPIYECTEKCGCGPDCANKRVLRGRRLRLDLFKTTKKGWGIRCPEDIPKGTFVSCYRGELLDPTGSEARGREYDLIGETYLFDLDEWQVDLEEQNIPMLTIDAYKKGDISRFFNHSCRPNLKSIPVSNGVPQEYEVAFFTTRAIKAREELCFDYDPVWLQKRNEAATNNQPFDPFGKCLCGEKSCRGWIFAR</sequence>
<protein>
    <submittedName>
        <fullName evidence="11">Histone-lysine N-methyltransferase</fullName>
    </submittedName>
</protein>
<evidence type="ECO:0000313" key="12">
    <source>
        <dbReference type="Proteomes" id="UP000013776"/>
    </source>
</evidence>
<keyword evidence="3" id="KW-0489">Methyltransferase</keyword>
<dbReference type="GO" id="GO:0032259">
    <property type="term" value="P:methylation"/>
    <property type="evidence" value="ECO:0007669"/>
    <property type="project" value="UniProtKB-KW"/>
</dbReference>
<dbReference type="Proteomes" id="UP000013776">
    <property type="component" value="Unassembled WGS sequence"/>
</dbReference>
<dbReference type="VEuPathDB" id="FungiDB:TAPDE_002254"/>
<feature type="domain" description="Post-SET" evidence="10">
    <location>
        <begin position="328"/>
        <end position="340"/>
    </location>
</feature>
<evidence type="ECO:0000259" key="9">
    <source>
        <dbReference type="PROSITE" id="PS50867"/>
    </source>
</evidence>
<evidence type="ECO:0000256" key="7">
    <source>
        <dbReference type="ARBA" id="ARBA00022833"/>
    </source>
</evidence>
<dbReference type="PROSITE" id="PS50867">
    <property type="entry name" value="PRE_SET"/>
    <property type="match status" value="1"/>
</dbReference>
<dbReference type="InterPro" id="IPR003616">
    <property type="entry name" value="Post-SET_dom"/>
</dbReference>
<organism evidence="11 12">
    <name type="scientific">Taphrina deformans (strain PYCC 5710 / ATCC 11124 / CBS 356.35 / IMI 108563 / JCM 9778 / NBRC 8474)</name>
    <name type="common">Peach leaf curl fungus</name>
    <name type="synonym">Lalaria deformans</name>
    <dbReference type="NCBI Taxonomy" id="1097556"/>
    <lineage>
        <taxon>Eukaryota</taxon>
        <taxon>Fungi</taxon>
        <taxon>Dikarya</taxon>
        <taxon>Ascomycota</taxon>
        <taxon>Taphrinomycotina</taxon>
        <taxon>Taphrinomycetes</taxon>
        <taxon>Taphrinales</taxon>
        <taxon>Taphrinaceae</taxon>
        <taxon>Taphrina</taxon>
    </lineage>
</organism>
<dbReference type="PANTHER" id="PTHR46223:SF3">
    <property type="entry name" value="HISTONE-LYSINE N-METHYLTRANSFERASE SET-23"/>
    <property type="match status" value="1"/>
</dbReference>
<keyword evidence="7" id="KW-0862">Zinc</keyword>
<keyword evidence="2" id="KW-0158">Chromosome</keyword>
<dbReference type="SUPFAM" id="SSF82199">
    <property type="entry name" value="SET domain"/>
    <property type="match status" value="1"/>
</dbReference>
<proteinExistence type="predicted"/>
<comment type="subcellular location">
    <subcellularLocation>
        <location evidence="1">Chromosome</location>
    </subcellularLocation>
</comment>
<dbReference type="PROSITE" id="PS50280">
    <property type="entry name" value="SET"/>
    <property type="match status" value="1"/>
</dbReference>
<evidence type="ECO:0000259" key="10">
    <source>
        <dbReference type="PROSITE" id="PS50868"/>
    </source>
</evidence>
<feature type="domain" description="Pre-SET" evidence="9">
    <location>
        <begin position="99"/>
        <end position="174"/>
    </location>
</feature>
<dbReference type="GO" id="GO:0042054">
    <property type="term" value="F:histone methyltransferase activity"/>
    <property type="evidence" value="ECO:0007669"/>
    <property type="project" value="InterPro"/>
</dbReference>
<dbReference type="InterPro" id="IPR046341">
    <property type="entry name" value="SET_dom_sf"/>
</dbReference>
<evidence type="ECO:0000256" key="3">
    <source>
        <dbReference type="ARBA" id="ARBA00022603"/>
    </source>
</evidence>
<feature type="domain" description="SET" evidence="8">
    <location>
        <begin position="177"/>
        <end position="305"/>
    </location>
</feature>
<gene>
    <name evidence="11" type="ORF">TAPDE_002254</name>
</gene>
<evidence type="ECO:0000256" key="1">
    <source>
        <dbReference type="ARBA" id="ARBA00004286"/>
    </source>
</evidence>
<dbReference type="GO" id="GO:0005634">
    <property type="term" value="C:nucleus"/>
    <property type="evidence" value="ECO:0007669"/>
    <property type="project" value="InterPro"/>
</dbReference>